<accession>A0ABX6TA51</accession>
<keyword evidence="2 5" id="KW-0812">Transmembrane</keyword>
<feature type="transmembrane region" description="Helical" evidence="5">
    <location>
        <begin position="150"/>
        <end position="169"/>
    </location>
</feature>
<keyword evidence="3 5" id="KW-1133">Transmembrane helix</keyword>
<reference evidence="6 7" key="1">
    <citation type="submission" date="2020-08" db="EMBL/GenBank/DDBJ databases">
        <title>Genome sequence of Sphingomonas sediminicola KACC 15039T.</title>
        <authorList>
            <person name="Hyun D.-W."/>
            <person name="Bae J.-W."/>
        </authorList>
    </citation>
    <scope>NUCLEOTIDE SEQUENCE [LARGE SCALE GENOMIC DNA]</scope>
    <source>
        <strain evidence="6 7">KACC 15039</strain>
    </source>
</reference>
<proteinExistence type="predicted"/>
<name>A0ABX6TA51_9SPHN</name>
<feature type="transmembrane region" description="Helical" evidence="5">
    <location>
        <begin position="47"/>
        <end position="70"/>
    </location>
</feature>
<evidence type="ECO:0000256" key="2">
    <source>
        <dbReference type="ARBA" id="ARBA00022692"/>
    </source>
</evidence>
<dbReference type="RefSeq" id="WP_187709212.1">
    <property type="nucleotide sequence ID" value="NZ_CP060782.1"/>
</dbReference>
<keyword evidence="7" id="KW-1185">Reference proteome</keyword>
<dbReference type="EMBL" id="CP060782">
    <property type="protein sequence ID" value="QNP46259.1"/>
    <property type="molecule type" value="Genomic_DNA"/>
</dbReference>
<gene>
    <name evidence="6" type="ORF">H9L14_03280</name>
</gene>
<dbReference type="Proteomes" id="UP000516105">
    <property type="component" value="Chromosome"/>
</dbReference>
<feature type="transmembrane region" description="Helical" evidence="5">
    <location>
        <begin position="91"/>
        <end position="113"/>
    </location>
</feature>
<comment type="subcellular location">
    <subcellularLocation>
        <location evidence="1">Membrane</location>
    </subcellularLocation>
</comment>
<dbReference type="Gene3D" id="1.20.120.550">
    <property type="entry name" value="Membrane associated eicosanoid/glutathione metabolism-like domain"/>
    <property type="match status" value="1"/>
</dbReference>
<evidence type="ECO:0000313" key="7">
    <source>
        <dbReference type="Proteomes" id="UP000516105"/>
    </source>
</evidence>
<evidence type="ECO:0008006" key="8">
    <source>
        <dbReference type="Google" id="ProtNLM"/>
    </source>
</evidence>
<feature type="transmembrane region" description="Helical" evidence="5">
    <location>
        <begin position="7"/>
        <end position="27"/>
    </location>
</feature>
<evidence type="ECO:0000256" key="5">
    <source>
        <dbReference type="SAM" id="Phobius"/>
    </source>
</evidence>
<keyword evidence="4 5" id="KW-0472">Membrane</keyword>
<evidence type="ECO:0000313" key="6">
    <source>
        <dbReference type="EMBL" id="QNP46259.1"/>
    </source>
</evidence>
<evidence type="ECO:0000256" key="4">
    <source>
        <dbReference type="ARBA" id="ARBA00023136"/>
    </source>
</evidence>
<organism evidence="6 7">
    <name type="scientific">Sphingomonas sediminicola</name>
    <dbReference type="NCBI Taxonomy" id="386874"/>
    <lineage>
        <taxon>Bacteria</taxon>
        <taxon>Pseudomonadati</taxon>
        <taxon>Pseudomonadota</taxon>
        <taxon>Alphaproteobacteria</taxon>
        <taxon>Sphingomonadales</taxon>
        <taxon>Sphingomonadaceae</taxon>
        <taxon>Sphingomonas</taxon>
    </lineage>
</organism>
<dbReference type="Pfam" id="PF01124">
    <property type="entry name" value="MAPEG"/>
    <property type="match status" value="1"/>
</dbReference>
<dbReference type="InterPro" id="IPR023352">
    <property type="entry name" value="MAPEG-like_dom_sf"/>
</dbReference>
<protein>
    <recommendedName>
        <fullName evidence="8">MAPEG family protein</fullName>
    </recommendedName>
</protein>
<evidence type="ECO:0000256" key="3">
    <source>
        <dbReference type="ARBA" id="ARBA00022989"/>
    </source>
</evidence>
<dbReference type="PANTHER" id="PTHR31004:SF1">
    <property type="entry name" value="TRANSMEMBRANE PROTEIN 79"/>
    <property type="match status" value="1"/>
</dbReference>
<dbReference type="SUPFAM" id="SSF161084">
    <property type="entry name" value="MAPEG domain-like"/>
    <property type="match status" value="1"/>
</dbReference>
<evidence type="ECO:0000256" key="1">
    <source>
        <dbReference type="ARBA" id="ARBA00004370"/>
    </source>
</evidence>
<sequence>MTKDQKTVAIGALSGVVGMVALVWAIATYFPEPHVVDNNGDRLAYALRWSVVAVLPLFFMLVAVGNERFLSEAIDPTLGKESEKMVVNGRVADNTLQQFVCFLVGITALSVSLPIDRISYVPAVAITFVISRTIFWIGYRIRPLYRAPGFSSTAYMNIFMYVAVLWMRLAG</sequence>
<dbReference type="InterPro" id="IPR001129">
    <property type="entry name" value="Membr-assoc_MAPEG"/>
</dbReference>
<feature type="transmembrane region" description="Helical" evidence="5">
    <location>
        <begin position="119"/>
        <end position="138"/>
    </location>
</feature>
<dbReference type="PANTHER" id="PTHR31004">
    <property type="entry name" value="TRANSMEMBRANE PROTEIN 79"/>
    <property type="match status" value="1"/>
</dbReference>